<dbReference type="AlphaFoldDB" id="A0A2W2B8W0"/>
<dbReference type="RefSeq" id="WP_110999442.1">
    <property type="nucleotide sequence ID" value="NZ_QKTW01000018.1"/>
</dbReference>
<keyword evidence="7 11" id="KW-0648">Protein biosynthesis</keyword>
<keyword evidence="2 11" id="KW-0963">Cytoplasm</keyword>
<dbReference type="Gene3D" id="1.10.240.10">
    <property type="entry name" value="Tyrosyl-Transfer RNA Synthetase"/>
    <property type="match status" value="1"/>
</dbReference>
<dbReference type="InterPro" id="IPR024088">
    <property type="entry name" value="Tyr-tRNA-ligase_bac-type"/>
</dbReference>
<dbReference type="NCBIfam" id="TIGR00234">
    <property type="entry name" value="tyrS"/>
    <property type="match status" value="1"/>
</dbReference>
<dbReference type="PANTHER" id="PTHR11766:SF0">
    <property type="entry name" value="TYROSINE--TRNA LIGASE, MITOCHONDRIAL"/>
    <property type="match status" value="1"/>
</dbReference>
<comment type="subunit">
    <text evidence="11">Homodimer.</text>
</comment>
<dbReference type="InterPro" id="IPR002307">
    <property type="entry name" value="Tyr-tRNA-ligase"/>
</dbReference>
<evidence type="ECO:0000256" key="9">
    <source>
        <dbReference type="ARBA" id="ARBA00048248"/>
    </source>
</evidence>
<keyword evidence="3 11" id="KW-0436">Ligase</keyword>
<keyword evidence="6 12" id="KW-0694">RNA-binding</keyword>
<comment type="catalytic activity">
    <reaction evidence="9 11">
        <text>tRNA(Tyr) + L-tyrosine + ATP = L-tyrosyl-tRNA(Tyr) + AMP + diphosphate + H(+)</text>
        <dbReference type="Rhea" id="RHEA:10220"/>
        <dbReference type="Rhea" id="RHEA-COMP:9706"/>
        <dbReference type="Rhea" id="RHEA-COMP:9707"/>
        <dbReference type="ChEBI" id="CHEBI:15378"/>
        <dbReference type="ChEBI" id="CHEBI:30616"/>
        <dbReference type="ChEBI" id="CHEBI:33019"/>
        <dbReference type="ChEBI" id="CHEBI:58315"/>
        <dbReference type="ChEBI" id="CHEBI:78442"/>
        <dbReference type="ChEBI" id="CHEBI:78536"/>
        <dbReference type="ChEBI" id="CHEBI:456215"/>
        <dbReference type="EC" id="6.1.1.1"/>
    </reaction>
</comment>
<keyword evidence="5 11" id="KW-0067">ATP-binding</keyword>
<feature type="short sequence motif" description="'KMSKS' region" evidence="11">
    <location>
        <begin position="228"/>
        <end position="232"/>
    </location>
</feature>
<dbReference type="PANTHER" id="PTHR11766">
    <property type="entry name" value="TYROSYL-TRNA SYNTHETASE"/>
    <property type="match status" value="1"/>
</dbReference>
<evidence type="ECO:0000256" key="5">
    <source>
        <dbReference type="ARBA" id="ARBA00022840"/>
    </source>
</evidence>
<dbReference type="InterPro" id="IPR036986">
    <property type="entry name" value="S4_RNA-bd_sf"/>
</dbReference>
<gene>
    <name evidence="11" type="primary">tyrS</name>
    <name evidence="14" type="ORF">DN068_13405</name>
</gene>
<dbReference type="InterPro" id="IPR024107">
    <property type="entry name" value="Tyr-tRNA-ligase_bac_1"/>
</dbReference>
<dbReference type="GO" id="GO:0006437">
    <property type="term" value="P:tyrosyl-tRNA aminoacylation"/>
    <property type="evidence" value="ECO:0007669"/>
    <property type="project" value="UniProtKB-UniRule"/>
</dbReference>
<feature type="binding site" evidence="11">
    <location>
        <position position="32"/>
    </location>
    <ligand>
        <name>L-tyrosine</name>
        <dbReference type="ChEBI" id="CHEBI:58315"/>
    </ligand>
</feature>
<evidence type="ECO:0000256" key="1">
    <source>
        <dbReference type="ARBA" id="ARBA00004496"/>
    </source>
</evidence>
<evidence type="ECO:0000256" key="11">
    <source>
        <dbReference type="HAMAP-Rule" id="MF_02006"/>
    </source>
</evidence>
<comment type="caution">
    <text evidence="14">The sequence shown here is derived from an EMBL/GenBank/DDBJ whole genome shotgun (WGS) entry which is preliminary data.</text>
</comment>
<dbReference type="GO" id="GO:0042803">
    <property type="term" value="F:protein homodimerization activity"/>
    <property type="evidence" value="ECO:0007669"/>
    <property type="project" value="UniProtKB-ARBA"/>
</dbReference>
<reference evidence="14 15" key="1">
    <citation type="submission" date="2018-06" db="EMBL/GenBank/DDBJ databases">
        <title>Mucibacter soli gen. nov., sp. nov., a new member of the family Chitinophagaceae producing mucin.</title>
        <authorList>
            <person name="Kim M.-K."/>
            <person name="Park S."/>
            <person name="Kim T.-S."/>
            <person name="Joung Y."/>
            <person name="Han J.-H."/>
            <person name="Kim S.B."/>
        </authorList>
    </citation>
    <scope>NUCLEOTIDE SEQUENCE [LARGE SCALE GENOMIC DNA]</scope>
    <source>
        <strain evidence="14 15">R1-15</strain>
    </source>
</reference>
<feature type="binding site" evidence="11">
    <location>
        <position position="172"/>
    </location>
    <ligand>
        <name>L-tyrosine</name>
        <dbReference type="ChEBI" id="CHEBI:58315"/>
    </ligand>
</feature>
<accession>A0A2W2B8W0</accession>
<dbReference type="CDD" id="cd00165">
    <property type="entry name" value="S4"/>
    <property type="match status" value="1"/>
</dbReference>
<dbReference type="EMBL" id="QKTW01000018">
    <property type="protein sequence ID" value="PZF72347.1"/>
    <property type="molecule type" value="Genomic_DNA"/>
</dbReference>
<dbReference type="GO" id="GO:0003723">
    <property type="term" value="F:RNA binding"/>
    <property type="evidence" value="ECO:0007669"/>
    <property type="project" value="UniProtKB-KW"/>
</dbReference>
<feature type="binding site" evidence="11">
    <location>
        <position position="231"/>
    </location>
    <ligand>
        <name>ATP</name>
        <dbReference type="ChEBI" id="CHEBI:30616"/>
    </ligand>
</feature>
<dbReference type="FunFam" id="3.40.50.620:FF:000008">
    <property type="entry name" value="Tyrosine--tRNA ligase"/>
    <property type="match status" value="1"/>
</dbReference>
<dbReference type="GO" id="GO:0005524">
    <property type="term" value="F:ATP binding"/>
    <property type="evidence" value="ECO:0007669"/>
    <property type="project" value="UniProtKB-UniRule"/>
</dbReference>
<evidence type="ECO:0000256" key="7">
    <source>
        <dbReference type="ARBA" id="ARBA00022917"/>
    </source>
</evidence>
<dbReference type="Gene3D" id="3.40.50.620">
    <property type="entry name" value="HUPs"/>
    <property type="match status" value="1"/>
</dbReference>
<dbReference type="Pfam" id="PF00579">
    <property type="entry name" value="tRNA-synt_1b"/>
    <property type="match status" value="1"/>
</dbReference>
<dbReference type="SUPFAM" id="SSF52374">
    <property type="entry name" value="Nucleotidylyl transferase"/>
    <property type="match status" value="1"/>
</dbReference>
<evidence type="ECO:0000313" key="14">
    <source>
        <dbReference type="EMBL" id="PZF72347.1"/>
    </source>
</evidence>
<keyword evidence="4 11" id="KW-0547">Nucleotide-binding</keyword>
<comment type="subcellular location">
    <subcellularLocation>
        <location evidence="1 11">Cytoplasm</location>
    </subcellularLocation>
</comment>
<evidence type="ECO:0000256" key="4">
    <source>
        <dbReference type="ARBA" id="ARBA00022741"/>
    </source>
</evidence>
<evidence type="ECO:0000313" key="15">
    <source>
        <dbReference type="Proteomes" id="UP000248745"/>
    </source>
</evidence>
<dbReference type="PROSITE" id="PS50889">
    <property type="entry name" value="S4"/>
    <property type="match status" value="1"/>
</dbReference>
<evidence type="ECO:0000256" key="6">
    <source>
        <dbReference type="ARBA" id="ARBA00022884"/>
    </source>
</evidence>
<protein>
    <recommendedName>
        <fullName evidence="11">Tyrosine--tRNA ligase</fullName>
        <ecNumber evidence="11">6.1.1.1</ecNumber>
    </recommendedName>
    <alternativeName>
        <fullName evidence="11">Tyrosyl-tRNA synthetase</fullName>
        <shortName evidence="11">TyrRS</shortName>
    </alternativeName>
</protein>
<dbReference type="InterPro" id="IPR014729">
    <property type="entry name" value="Rossmann-like_a/b/a_fold"/>
</dbReference>
<dbReference type="Pfam" id="PF22421">
    <property type="entry name" value="SYY_C-terminal"/>
    <property type="match status" value="1"/>
</dbReference>
<dbReference type="FunFam" id="1.10.240.10:FF:000001">
    <property type="entry name" value="Tyrosine--tRNA ligase"/>
    <property type="match status" value="1"/>
</dbReference>
<comment type="function">
    <text evidence="11">Catalyzes the attachment of tyrosine to tRNA(Tyr) in a two-step reaction: tyrosine is first activated by ATP to form Tyr-AMP and then transferred to the acceptor end of tRNA(Tyr).</text>
</comment>
<proteinExistence type="inferred from homology"/>
<sequence length="424" mass="47743">MNLIAELQARGLVQDIMPGTEEQLNKEMTAGYIGFDPTADSLHVGSLLPITLLMRLQRAGHKPYALVGGATGMIGDPSGKSAERNLLDMDTLAKNCEGIRKQLEKFLEFEERKPNAAVMINNYDWFKDFSFLDFIRDVGKYITVNYMMSKDSVQKRLETGLSFTEFSYQLIQGYDFYYLYNNKNIKLQMGGADQWGNMTTGTELIRKKGGGEAFAMTCKLITKADGSKFGKSEGGNIWLDPNRTSPYQFYQFWMNLKDEDAERMAMVFSFKPVAELQALIEEHRTAPHLRLVQKAIADEMTILVHSEQDLHFAKEASAALFQHDTVDFLRSLSEKQFMEVMDALPQVTATKDALTEGVDIVSFLAESGVFPSKGEARKMVQGGGVSINKQKVSGIDFVLKTEHLLNDRYLLVQKGKKYTLAIFN</sequence>
<dbReference type="EC" id="6.1.1.1" evidence="11"/>
<name>A0A2W2B8W0_9BACT</name>
<dbReference type="Gene3D" id="3.10.290.10">
    <property type="entry name" value="RNA-binding S4 domain"/>
    <property type="match status" value="1"/>
</dbReference>
<dbReference type="HAMAP" id="MF_02006">
    <property type="entry name" value="Tyr_tRNA_synth_type1"/>
    <property type="match status" value="1"/>
</dbReference>
<evidence type="ECO:0000259" key="13">
    <source>
        <dbReference type="Pfam" id="PF22421"/>
    </source>
</evidence>
<keyword evidence="8 11" id="KW-0030">Aminoacyl-tRNA synthetase</keyword>
<dbReference type="OrthoDB" id="9804243at2"/>
<feature type="domain" description="Tyrosine--tRNA ligase SYY-like C-terminal" evidence="13">
    <location>
        <begin position="339"/>
        <end position="419"/>
    </location>
</feature>
<dbReference type="InterPro" id="IPR002305">
    <property type="entry name" value="aa-tRNA-synth_Ic"/>
</dbReference>
<dbReference type="GO" id="GO:0004831">
    <property type="term" value="F:tyrosine-tRNA ligase activity"/>
    <property type="evidence" value="ECO:0007669"/>
    <property type="project" value="UniProtKB-UniRule"/>
</dbReference>
<dbReference type="InterPro" id="IPR054608">
    <property type="entry name" value="SYY-like_C"/>
</dbReference>
<dbReference type="PRINTS" id="PR01040">
    <property type="entry name" value="TRNASYNTHTYR"/>
</dbReference>
<evidence type="ECO:0000256" key="10">
    <source>
        <dbReference type="ARBA" id="ARBA00060965"/>
    </source>
</evidence>
<evidence type="ECO:0000256" key="2">
    <source>
        <dbReference type="ARBA" id="ARBA00022490"/>
    </source>
</evidence>
<feature type="binding site" evidence="11">
    <location>
        <position position="168"/>
    </location>
    <ligand>
        <name>L-tyrosine</name>
        <dbReference type="ChEBI" id="CHEBI:58315"/>
    </ligand>
</feature>
<evidence type="ECO:0000256" key="12">
    <source>
        <dbReference type="PROSITE-ProRule" id="PRU00182"/>
    </source>
</evidence>
<evidence type="ECO:0000256" key="8">
    <source>
        <dbReference type="ARBA" id="ARBA00023146"/>
    </source>
</evidence>
<feature type="short sequence motif" description="'HIGH' region" evidence="11">
    <location>
        <begin position="37"/>
        <end position="46"/>
    </location>
</feature>
<keyword evidence="15" id="KW-1185">Reference proteome</keyword>
<comment type="similarity">
    <text evidence="10 11">Belongs to the class-I aminoacyl-tRNA synthetase family. TyrS type 1 subfamily.</text>
</comment>
<dbReference type="CDD" id="cd00805">
    <property type="entry name" value="TyrRS_core"/>
    <property type="match status" value="1"/>
</dbReference>
<dbReference type="Proteomes" id="UP000248745">
    <property type="component" value="Unassembled WGS sequence"/>
</dbReference>
<evidence type="ECO:0000256" key="3">
    <source>
        <dbReference type="ARBA" id="ARBA00022598"/>
    </source>
</evidence>
<organism evidence="14 15">
    <name type="scientific">Taibaiella soli</name>
    <dbReference type="NCBI Taxonomy" id="1649169"/>
    <lineage>
        <taxon>Bacteria</taxon>
        <taxon>Pseudomonadati</taxon>
        <taxon>Bacteroidota</taxon>
        <taxon>Chitinophagia</taxon>
        <taxon>Chitinophagales</taxon>
        <taxon>Chitinophagaceae</taxon>
        <taxon>Taibaiella</taxon>
    </lineage>
</organism>
<dbReference type="SUPFAM" id="SSF55174">
    <property type="entry name" value="Alpha-L RNA-binding motif"/>
    <property type="match status" value="1"/>
</dbReference>
<dbReference type="GO" id="GO:0005829">
    <property type="term" value="C:cytosol"/>
    <property type="evidence" value="ECO:0007669"/>
    <property type="project" value="TreeGrafter"/>
</dbReference>